<dbReference type="Proteomes" id="UP000049828">
    <property type="component" value="Unassembled WGS sequence"/>
</dbReference>
<sequence length="160" mass="17903">MEKKMEKMRNEIVGQNKFYGAIAALGIAMIGMMSSGMIDNAYSLNEHSGDFMHGFVLGIVLVMEFYAVFGIGKNLKALKDEKKLARLYNELHDERSEQIEAISSKTGMQIAMILTLAAAIIVSPYSFEAFLAMLVAIVIAGITRKCCKMYYFRNYTGKEE</sequence>
<protein>
    <submittedName>
        <fullName evidence="1">Uncharacterized protein</fullName>
    </submittedName>
</protein>
<proteinExistence type="predicted"/>
<name>A0A0M6WS29_9FIRM</name>
<accession>A0A0M6WS29</accession>
<dbReference type="RefSeq" id="WP_007890544.1">
    <property type="nucleotide sequence ID" value="NZ_CVRS01000081.1"/>
</dbReference>
<gene>
    <name evidence="1" type="ORF">RIL183_26251</name>
</gene>
<reference evidence="2" key="1">
    <citation type="submission" date="2015-05" db="EMBL/GenBank/DDBJ databases">
        <authorList>
            <consortium name="Pathogen Informatics"/>
        </authorList>
    </citation>
    <scope>NUCLEOTIDE SEQUENCE [LARGE SCALE GENOMIC DNA]</scope>
    <source>
        <strain evidence="2">L1-83</strain>
    </source>
</reference>
<keyword evidence="2" id="KW-1185">Reference proteome</keyword>
<evidence type="ECO:0000313" key="1">
    <source>
        <dbReference type="EMBL" id="CRL40445.1"/>
    </source>
</evidence>
<dbReference type="OrthoDB" id="2002025at2"/>
<dbReference type="EMBL" id="CVRS01000081">
    <property type="protein sequence ID" value="CRL40445.1"/>
    <property type="molecule type" value="Genomic_DNA"/>
</dbReference>
<evidence type="ECO:0000313" key="2">
    <source>
        <dbReference type="Proteomes" id="UP000049828"/>
    </source>
</evidence>
<dbReference type="AlphaFoldDB" id="A0A0M6WS29"/>
<dbReference type="GeneID" id="75162078"/>
<organism evidence="1 2">
    <name type="scientific">Roseburia inulinivorans</name>
    <dbReference type="NCBI Taxonomy" id="360807"/>
    <lineage>
        <taxon>Bacteria</taxon>
        <taxon>Bacillati</taxon>
        <taxon>Bacillota</taxon>
        <taxon>Clostridia</taxon>
        <taxon>Lachnospirales</taxon>
        <taxon>Lachnospiraceae</taxon>
        <taxon>Roseburia</taxon>
    </lineage>
</organism>